<feature type="region of interest" description="Disordered" evidence="1">
    <location>
        <begin position="52"/>
        <end position="72"/>
    </location>
</feature>
<reference evidence="2" key="2">
    <citation type="submission" date="2018-03" db="EMBL/GenBank/DDBJ databases">
        <title>The Triticum urartu genome reveals the dynamic nature of wheat genome evolution.</title>
        <authorList>
            <person name="Ling H."/>
            <person name="Ma B."/>
            <person name="Shi X."/>
            <person name="Liu H."/>
            <person name="Dong L."/>
            <person name="Sun H."/>
            <person name="Cao Y."/>
            <person name="Gao Q."/>
            <person name="Zheng S."/>
            <person name="Li Y."/>
            <person name="Yu Y."/>
            <person name="Du H."/>
            <person name="Qi M."/>
            <person name="Li Y."/>
            <person name="Yu H."/>
            <person name="Cui Y."/>
            <person name="Wang N."/>
            <person name="Chen C."/>
            <person name="Wu H."/>
            <person name="Zhao Y."/>
            <person name="Zhang J."/>
            <person name="Li Y."/>
            <person name="Zhou W."/>
            <person name="Zhang B."/>
            <person name="Hu W."/>
            <person name="Eijk M."/>
            <person name="Tang J."/>
            <person name="Witsenboer H."/>
            <person name="Zhao S."/>
            <person name="Li Z."/>
            <person name="Zhang A."/>
            <person name="Wang D."/>
            <person name="Liang C."/>
        </authorList>
    </citation>
    <scope>NUCLEOTIDE SEQUENCE [LARGE SCALE GENOMIC DNA]</scope>
    <source>
        <strain evidence="2">cv. G1812</strain>
    </source>
</reference>
<accession>A0A8R7P6F5</accession>
<dbReference type="AlphaFoldDB" id="A0A8R7P6F5"/>
<feature type="region of interest" description="Disordered" evidence="1">
    <location>
        <begin position="1"/>
        <end position="30"/>
    </location>
</feature>
<sequence>CVSSSFPHVAAGPYRRQRERAGHSRNPSSLPARLLSHLSAAASVCSASLSSVPQRATPSPQGPASTEADLSAEHAPHRRCCRGLLGTAADGEAACGRALNVADDSIPARMWRRPAQLRLFRPIFLGIIGSEGGLLQVQNISRGKSIWFEGFRFII</sequence>
<reference evidence="3" key="1">
    <citation type="journal article" date="2013" name="Nature">
        <title>Draft genome of the wheat A-genome progenitor Triticum urartu.</title>
        <authorList>
            <person name="Ling H.Q."/>
            <person name="Zhao S."/>
            <person name="Liu D."/>
            <person name="Wang J."/>
            <person name="Sun H."/>
            <person name="Zhang C."/>
            <person name="Fan H."/>
            <person name="Li D."/>
            <person name="Dong L."/>
            <person name="Tao Y."/>
            <person name="Gao C."/>
            <person name="Wu H."/>
            <person name="Li Y."/>
            <person name="Cui Y."/>
            <person name="Guo X."/>
            <person name="Zheng S."/>
            <person name="Wang B."/>
            <person name="Yu K."/>
            <person name="Liang Q."/>
            <person name="Yang W."/>
            <person name="Lou X."/>
            <person name="Chen J."/>
            <person name="Feng M."/>
            <person name="Jian J."/>
            <person name="Zhang X."/>
            <person name="Luo G."/>
            <person name="Jiang Y."/>
            <person name="Liu J."/>
            <person name="Wang Z."/>
            <person name="Sha Y."/>
            <person name="Zhang B."/>
            <person name="Wu H."/>
            <person name="Tang D."/>
            <person name="Shen Q."/>
            <person name="Xue P."/>
            <person name="Zou S."/>
            <person name="Wang X."/>
            <person name="Liu X."/>
            <person name="Wang F."/>
            <person name="Yang Y."/>
            <person name="An X."/>
            <person name="Dong Z."/>
            <person name="Zhang K."/>
            <person name="Zhang X."/>
            <person name="Luo M.C."/>
            <person name="Dvorak J."/>
            <person name="Tong Y."/>
            <person name="Wang J."/>
            <person name="Yang H."/>
            <person name="Li Z."/>
            <person name="Wang D."/>
            <person name="Zhang A."/>
            <person name="Wang J."/>
        </authorList>
    </citation>
    <scope>NUCLEOTIDE SEQUENCE</scope>
    <source>
        <strain evidence="3">cv. G1812</strain>
    </source>
</reference>
<evidence type="ECO:0000313" key="2">
    <source>
        <dbReference type="EnsemblPlants" id="TuG1812G0100001279.01.T01"/>
    </source>
</evidence>
<dbReference type="EnsemblPlants" id="TuG1812G0100001279.01.T01">
    <property type="protein sequence ID" value="TuG1812G0100001279.01.T01"/>
    <property type="gene ID" value="TuG1812G0100001279.01"/>
</dbReference>
<proteinExistence type="predicted"/>
<keyword evidence="3" id="KW-1185">Reference proteome</keyword>
<reference evidence="2" key="3">
    <citation type="submission" date="2022-06" db="UniProtKB">
        <authorList>
            <consortium name="EnsemblPlants"/>
        </authorList>
    </citation>
    <scope>IDENTIFICATION</scope>
</reference>
<evidence type="ECO:0000256" key="1">
    <source>
        <dbReference type="SAM" id="MobiDB-lite"/>
    </source>
</evidence>
<dbReference type="Gramene" id="TuG1812G0100001279.01.T01">
    <property type="protein sequence ID" value="TuG1812G0100001279.01.T01"/>
    <property type="gene ID" value="TuG1812G0100001279.01"/>
</dbReference>
<name>A0A8R7P6F5_TRIUA</name>
<dbReference type="Proteomes" id="UP000015106">
    <property type="component" value="Chromosome 1"/>
</dbReference>
<feature type="compositionally biased region" description="Polar residues" evidence="1">
    <location>
        <begin position="52"/>
        <end position="64"/>
    </location>
</feature>
<protein>
    <submittedName>
        <fullName evidence="2">Uncharacterized protein</fullName>
    </submittedName>
</protein>
<evidence type="ECO:0000313" key="3">
    <source>
        <dbReference type="Proteomes" id="UP000015106"/>
    </source>
</evidence>
<organism evidence="2 3">
    <name type="scientific">Triticum urartu</name>
    <name type="common">Red wild einkorn</name>
    <name type="synonym">Crithodium urartu</name>
    <dbReference type="NCBI Taxonomy" id="4572"/>
    <lineage>
        <taxon>Eukaryota</taxon>
        <taxon>Viridiplantae</taxon>
        <taxon>Streptophyta</taxon>
        <taxon>Embryophyta</taxon>
        <taxon>Tracheophyta</taxon>
        <taxon>Spermatophyta</taxon>
        <taxon>Magnoliopsida</taxon>
        <taxon>Liliopsida</taxon>
        <taxon>Poales</taxon>
        <taxon>Poaceae</taxon>
        <taxon>BOP clade</taxon>
        <taxon>Pooideae</taxon>
        <taxon>Triticodae</taxon>
        <taxon>Triticeae</taxon>
        <taxon>Triticinae</taxon>
        <taxon>Triticum</taxon>
    </lineage>
</organism>